<keyword evidence="3" id="KW-0813">Transport</keyword>
<gene>
    <name evidence="10" type="ORF">D6D10_07101</name>
</gene>
<feature type="transmembrane region" description="Helical" evidence="8">
    <location>
        <begin position="34"/>
        <end position="57"/>
    </location>
</feature>
<dbReference type="InterPro" id="IPR036259">
    <property type="entry name" value="MFS_trans_sf"/>
</dbReference>
<accession>A0A4S9ENC7</accession>
<comment type="subcellular location">
    <subcellularLocation>
        <location evidence="1">Membrane</location>
        <topology evidence="1">Multi-pass membrane protein</topology>
    </subcellularLocation>
</comment>
<keyword evidence="5 8" id="KW-1133">Transmembrane helix</keyword>
<keyword evidence="4 8" id="KW-0812">Transmembrane</keyword>
<protein>
    <submittedName>
        <fullName evidence="10">Hexose carrier protein</fullName>
    </submittedName>
</protein>
<evidence type="ECO:0000256" key="7">
    <source>
        <dbReference type="SAM" id="MobiDB-lite"/>
    </source>
</evidence>
<dbReference type="GO" id="GO:0016020">
    <property type="term" value="C:membrane"/>
    <property type="evidence" value="ECO:0007669"/>
    <property type="project" value="UniProtKB-SubCell"/>
</dbReference>
<dbReference type="PRINTS" id="PR00171">
    <property type="entry name" value="SUGRTRNSPORT"/>
</dbReference>
<evidence type="ECO:0000313" key="11">
    <source>
        <dbReference type="Proteomes" id="UP000308953"/>
    </source>
</evidence>
<feature type="non-terminal residue" evidence="10">
    <location>
        <position position="1"/>
    </location>
</feature>
<sequence>PRASKIPPLLFSTFLAFIYYAPTLFESIGQSSEMALILSGIFNVLQLVAVAICFFIIDKVGRRPLAIFGGFAACIPYGIIAILSGLYDDSWITHKAEGWAAVAMAFLFIMIYGVSYSPLGWCLPSEVFPNALRSKGVAVSTATVWLCNFIVGVATPPMIENIGFGTYVFFAVFCFLAGVWAYFLVPETRGRTLEQMDEAFGDTSGQEEKELMKQAALQARSQRPRDTVDV</sequence>
<dbReference type="PANTHER" id="PTHR48022">
    <property type="entry name" value="PLASTIDIC GLUCOSE TRANSPORTER 4"/>
    <property type="match status" value="1"/>
</dbReference>
<comment type="similarity">
    <text evidence="2">Belongs to the major facilitator superfamily. Sugar transporter (TC 2.A.1.1) family.</text>
</comment>
<feature type="transmembrane region" description="Helical" evidence="8">
    <location>
        <begin position="64"/>
        <end position="87"/>
    </location>
</feature>
<feature type="region of interest" description="Disordered" evidence="7">
    <location>
        <begin position="211"/>
        <end position="230"/>
    </location>
</feature>
<evidence type="ECO:0000259" key="9">
    <source>
        <dbReference type="PROSITE" id="PS50850"/>
    </source>
</evidence>
<evidence type="ECO:0000256" key="8">
    <source>
        <dbReference type="SAM" id="Phobius"/>
    </source>
</evidence>
<evidence type="ECO:0000256" key="2">
    <source>
        <dbReference type="ARBA" id="ARBA00010992"/>
    </source>
</evidence>
<dbReference type="PROSITE" id="PS50850">
    <property type="entry name" value="MFS"/>
    <property type="match status" value="1"/>
</dbReference>
<evidence type="ECO:0000256" key="4">
    <source>
        <dbReference type="ARBA" id="ARBA00022692"/>
    </source>
</evidence>
<dbReference type="InterPro" id="IPR050360">
    <property type="entry name" value="MFS_Sugar_Transporters"/>
</dbReference>
<dbReference type="Gene3D" id="1.20.1250.20">
    <property type="entry name" value="MFS general substrate transporter like domains"/>
    <property type="match status" value="1"/>
</dbReference>
<evidence type="ECO:0000256" key="1">
    <source>
        <dbReference type="ARBA" id="ARBA00004141"/>
    </source>
</evidence>
<dbReference type="InterPro" id="IPR003663">
    <property type="entry name" value="Sugar/inositol_transpt"/>
</dbReference>
<dbReference type="GO" id="GO:0005351">
    <property type="term" value="F:carbohydrate:proton symporter activity"/>
    <property type="evidence" value="ECO:0007669"/>
    <property type="project" value="TreeGrafter"/>
</dbReference>
<proteinExistence type="inferred from homology"/>
<feature type="domain" description="Major facilitator superfamily (MFS) profile" evidence="9">
    <location>
        <begin position="1"/>
        <end position="189"/>
    </location>
</feature>
<comment type="caution">
    <text evidence="10">The sequence shown here is derived from an EMBL/GenBank/DDBJ whole genome shotgun (WGS) entry which is preliminary data.</text>
</comment>
<dbReference type="AlphaFoldDB" id="A0A4S9ENC7"/>
<feature type="transmembrane region" description="Helical" evidence="8">
    <location>
        <begin position="9"/>
        <end position="28"/>
    </location>
</feature>
<dbReference type="Pfam" id="PF00083">
    <property type="entry name" value="Sugar_tr"/>
    <property type="match status" value="1"/>
</dbReference>
<organism evidence="10 11">
    <name type="scientific">Aureobasidium pullulans</name>
    <name type="common">Black yeast</name>
    <name type="synonym">Pullularia pullulans</name>
    <dbReference type="NCBI Taxonomy" id="5580"/>
    <lineage>
        <taxon>Eukaryota</taxon>
        <taxon>Fungi</taxon>
        <taxon>Dikarya</taxon>
        <taxon>Ascomycota</taxon>
        <taxon>Pezizomycotina</taxon>
        <taxon>Dothideomycetes</taxon>
        <taxon>Dothideomycetidae</taxon>
        <taxon>Dothideales</taxon>
        <taxon>Saccotheciaceae</taxon>
        <taxon>Aureobasidium</taxon>
    </lineage>
</organism>
<dbReference type="PANTHER" id="PTHR48022:SF14">
    <property type="entry name" value="MAJOR FACILITATOR SUPERFAMILY (MFS) PROFILE DOMAIN-CONTAINING PROTEIN-RELATED"/>
    <property type="match status" value="1"/>
</dbReference>
<dbReference type="SUPFAM" id="SSF103473">
    <property type="entry name" value="MFS general substrate transporter"/>
    <property type="match status" value="1"/>
</dbReference>
<name>A0A4S9ENC7_AURPU</name>
<dbReference type="InterPro" id="IPR020846">
    <property type="entry name" value="MFS_dom"/>
</dbReference>
<dbReference type="EMBL" id="QZAV01000192">
    <property type="protein sequence ID" value="THX35936.1"/>
    <property type="molecule type" value="Genomic_DNA"/>
</dbReference>
<feature type="transmembrane region" description="Helical" evidence="8">
    <location>
        <begin position="167"/>
        <end position="185"/>
    </location>
</feature>
<feature type="transmembrane region" description="Helical" evidence="8">
    <location>
        <begin position="99"/>
        <end position="124"/>
    </location>
</feature>
<evidence type="ECO:0000256" key="3">
    <source>
        <dbReference type="ARBA" id="ARBA00022448"/>
    </source>
</evidence>
<feature type="transmembrane region" description="Helical" evidence="8">
    <location>
        <begin position="136"/>
        <end position="155"/>
    </location>
</feature>
<evidence type="ECO:0000256" key="6">
    <source>
        <dbReference type="ARBA" id="ARBA00023136"/>
    </source>
</evidence>
<evidence type="ECO:0000313" key="10">
    <source>
        <dbReference type="EMBL" id="THX35936.1"/>
    </source>
</evidence>
<evidence type="ECO:0000256" key="5">
    <source>
        <dbReference type="ARBA" id="ARBA00022989"/>
    </source>
</evidence>
<reference evidence="10 11" key="1">
    <citation type="submission" date="2018-10" db="EMBL/GenBank/DDBJ databases">
        <title>Fifty Aureobasidium pullulans genomes reveal a recombining polyextremotolerant generalist.</title>
        <authorList>
            <person name="Gostincar C."/>
            <person name="Turk M."/>
            <person name="Zajc J."/>
            <person name="Gunde-Cimerman N."/>
        </authorList>
    </citation>
    <scope>NUCLEOTIDE SEQUENCE [LARGE SCALE GENOMIC DNA]</scope>
    <source>
        <strain evidence="10 11">EXF-9785</strain>
    </source>
</reference>
<dbReference type="InterPro" id="IPR005828">
    <property type="entry name" value="MFS_sugar_transport-like"/>
</dbReference>
<keyword evidence="6 8" id="KW-0472">Membrane</keyword>
<dbReference type="Proteomes" id="UP000308953">
    <property type="component" value="Unassembled WGS sequence"/>
</dbReference>